<feature type="transmembrane region" description="Helical" evidence="1">
    <location>
        <begin position="156"/>
        <end position="174"/>
    </location>
</feature>
<dbReference type="AlphaFoldDB" id="A0A382AVA2"/>
<evidence type="ECO:0000313" key="3">
    <source>
        <dbReference type="EMBL" id="SVB05359.1"/>
    </source>
</evidence>
<dbReference type="EMBL" id="UINC01026961">
    <property type="protein sequence ID" value="SVB05359.1"/>
    <property type="molecule type" value="Genomic_DNA"/>
</dbReference>
<evidence type="ECO:0000259" key="2">
    <source>
        <dbReference type="Pfam" id="PF07331"/>
    </source>
</evidence>
<dbReference type="Pfam" id="PF07331">
    <property type="entry name" value="TctB"/>
    <property type="match status" value="1"/>
</dbReference>
<evidence type="ECO:0000256" key="1">
    <source>
        <dbReference type="SAM" id="Phobius"/>
    </source>
</evidence>
<keyword evidence="1" id="KW-0472">Membrane</keyword>
<feature type="transmembrane region" description="Helical" evidence="1">
    <location>
        <begin position="24"/>
        <end position="41"/>
    </location>
</feature>
<keyword evidence="1" id="KW-0812">Transmembrane</keyword>
<dbReference type="InterPro" id="IPR009936">
    <property type="entry name" value="DUF1468"/>
</dbReference>
<feature type="transmembrane region" description="Helical" evidence="1">
    <location>
        <begin position="98"/>
        <end position="120"/>
    </location>
</feature>
<accession>A0A382AVA2</accession>
<feature type="transmembrane region" description="Helical" evidence="1">
    <location>
        <begin position="61"/>
        <end position="78"/>
    </location>
</feature>
<proteinExistence type="predicted"/>
<keyword evidence="1" id="KW-1133">Transmembrane helix</keyword>
<feature type="transmembrane region" description="Helical" evidence="1">
    <location>
        <begin position="126"/>
        <end position="144"/>
    </location>
</feature>
<name>A0A382AVA2_9ZZZZ</name>
<feature type="non-terminal residue" evidence="3">
    <location>
        <position position="1"/>
    </location>
</feature>
<sequence length="202" mass="23008">VIANRTLSKNIESLAMTKLKTRHIVETLVWLLTVVVFFVYSFEFNQEIEIYKFGATGWPRVILGILLLVTLGNFLHLYKKGSEAQQGRVGISDDEEEISYDSIGSVQKLVAILILPFIFSWSLKPVGFYAATPIFVVLLIFLLGEKRIKWILANTLFIYFLIILLFMVLLNAPLPQGNVSPFYDFSALMLTLNTKLHQSLNF</sequence>
<reference evidence="3" key="1">
    <citation type="submission" date="2018-05" db="EMBL/GenBank/DDBJ databases">
        <authorList>
            <person name="Lanie J.A."/>
            <person name="Ng W.-L."/>
            <person name="Kazmierczak K.M."/>
            <person name="Andrzejewski T.M."/>
            <person name="Davidsen T.M."/>
            <person name="Wayne K.J."/>
            <person name="Tettelin H."/>
            <person name="Glass J.I."/>
            <person name="Rusch D."/>
            <person name="Podicherti R."/>
            <person name="Tsui H.-C.T."/>
            <person name="Winkler M.E."/>
        </authorList>
    </citation>
    <scope>NUCLEOTIDE SEQUENCE</scope>
</reference>
<gene>
    <name evidence="3" type="ORF">METZ01_LOCUS158213</name>
</gene>
<feature type="domain" description="DUF1468" evidence="2">
    <location>
        <begin position="29"/>
        <end position="175"/>
    </location>
</feature>
<organism evidence="3">
    <name type="scientific">marine metagenome</name>
    <dbReference type="NCBI Taxonomy" id="408172"/>
    <lineage>
        <taxon>unclassified sequences</taxon>
        <taxon>metagenomes</taxon>
        <taxon>ecological metagenomes</taxon>
    </lineage>
</organism>
<protein>
    <recommendedName>
        <fullName evidence="2">DUF1468 domain-containing protein</fullName>
    </recommendedName>
</protein>